<feature type="domain" description="PhoU" evidence="1">
    <location>
        <begin position="118"/>
        <end position="197"/>
    </location>
</feature>
<dbReference type="KEGG" id="pdl:Pyrde_1735"/>
<evidence type="ECO:0000313" key="4">
    <source>
        <dbReference type="Proteomes" id="UP000058613"/>
    </source>
</evidence>
<evidence type="ECO:0000313" key="3">
    <source>
        <dbReference type="EMBL" id="OWJ55004.1"/>
    </source>
</evidence>
<dbReference type="GeneID" id="26100075"/>
<gene>
    <name evidence="3" type="ORF">Pdsh_04735</name>
    <name evidence="2" type="ORF">Pyrde_1735</name>
</gene>
<name>A0A0P0N5R5_9CREN</name>
<dbReference type="InterPro" id="IPR028366">
    <property type="entry name" value="PhoU"/>
</dbReference>
<dbReference type="PANTHER" id="PTHR42930:SF3">
    <property type="entry name" value="PHOSPHATE-SPECIFIC TRANSPORT SYSTEM ACCESSORY PROTEIN PHOU"/>
    <property type="match status" value="1"/>
</dbReference>
<dbReference type="Gene3D" id="1.20.58.220">
    <property type="entry name" value="Phosphate transport system protein phou homolog 2, domain 2"/>
    <property type="match status" value="1"/>
</dbReference>
<dbReference type="AlphaFoldDB" id="A0A0P0N5R5"/>
<dbReference type="GO" id="GO:0045936">
    <property type="term" value="P:negative regulation of phosphate metabolic process"/>
    <property type="evidence" value="ECO:0007669"/>
    <property type="project" value="InterPro"/>
</dbReference>
<evidence type="ECO:0000313" key="5">
    <source>
        <dbReference type="Proteomes" id="UP000196694"/>
    </source>
</evidence>
<dbReference type="GO" id="GO:0030643">
    <property type="term" value="P:intracellular phosphate ion homeostasis"/>
    <property type="evidence" value="ECO:0007669"/>
    <property type="project" value="InterPro"/>
</dbReference>
<evidence type="ECO:0000259" key="1">
    <source>
        <dbReference type="Pfam" id="PF01895"/>
    </source>
</evidence>
<dbReference type="STRING" id="1273541.Pyrde_1735"/>
<reference evidence="3 5" key="2">
    <citation type="submission" date="2017-05" db="EMBL/GenBank/DDBJ databases">
        <title>The draft genome of the hyperthermophilic archaeon 'Pyrodictium delaneyi strain Hulk', an iron and nitrate reducer, reveals the capacity for sulfate reduction.</title>
        <authorList>
            <person name="Demey L.M."/>
            <person name="Miller C."/>
            <person name="Manzella M."/>
            <person name="Reguera G."/>
            <person name="Kashefi K."/>
        </authorList>
    </citation>
    <scope>NUCLEOTIDE SEQUENCE [LARGE SCALE GENOMIC DNA]</scope>
    <source>
        <strain evidence="3 5">Hulk</strain>
    </source>
</reference>
<sequence length="210" mass="23997">MTRPLEIVLSDIASMLDKLFDEAMAALDKAMKLVSGEERDAVQVTEHSREAGKLRQWIVEKSVEALARFQPMASDLRRITAYMEASYDLFRVSRYALEIARLYERMPLDCGDTAREVTQLREKVEEMLSMAYMALQSEDAQKARSVLALDEEIDRVYIEALDSLSRSESLDRCEVARLLLLRHLERIADHAVYIASAAYYVATGERLEPN</sequence>
<keyword evidence="5" id="KW-1185">Reference proteome</keyword>
<dbReference type="Proteomes" id="UP000058613">
    <property type="component" value="Chromosome"/>
</dbReference>
<accession>A0A0P0N5R5</accession>
<dbReference type="EMBL" id="NCQP01000002">
    <property type="protein sequence ID" value="OWJ55004.1"/>
    <property type="molecule type" value="Genomic_DNA"/>
</dbReference>
<dbReference type="Proteomes" id="UP000196694">
    <property type="component" value="Unassembled WGS sequence"/>
</dbReference>
<reference evidence="2 4" key="1">
    <citation type="submission" date="2015-10" db="EMBL/GenBank/DDBJ databases">
        <title>Complete genome sequence of hyperthermophilic archaeon Pyrodictium delaneyi Su06.</title>
        <authorList>
            <person name="Jung J.-H."/>
            <person name="Lin J."/>
            <person name="Holden J.F."/>
            <person name="Park C.-S."/>
        </authorList>
    </citation>
    <scope>NUCLEOTIDE SEQUENCE [LARGE SCALE GENOMIC DNA]</scope>
    <source>
        <strain evidence="2 4">Su06</strain>
    </source>
</reference>
<dbReference type="InterPro" id="IPR038078">
    <property type="entry name" value="PhoU-like_sf"/>
</dbReference>
<dbReference type="EMBL" id="CP013011">
    <property type="protein sequence ID" value="ALL01778.1"/>
    <property type="molecule type" value="Genomic_DNA"/>
</dbReference>
<dbReference type="Pfam" id="PF01895">
    <property type="entry name" value="PhoU"/>
    <property type="match status" value="2"/>
</dbReference>
<protein>
    <submittedName>
        <fullName evidence="2">Phosphate transport system regulator</fullName>
    </submittedName>
</protein>
<dbReference type="SUPFAM" id="SSF109755">
    <property type="entry name" value="PhoU-like"/>
    <property type="match status" value="1"/>
</dbReference>
<dbReference type="RefSeq" id="WP_055409998.1">
    <property type="nucleotide sequence ID" value="NZ_CP013011.1"/>
</dbReference>
<dbReference type="OrthoDB" id="7738at2157"/>
<organism evidence="2 4">
    <name type="scientific">Pyrodictium delaneyi</name>
    <dbReference type="NCBI Taxonomy" id="1273541"/>
    <lineage>
        <taxon>Archaea</taxon>
        <taxon>Thermoproteota</taxon>
        <taxon>Thermoprotei</taxon>
        <taxon>Desulfurococcales</taxon>
        <taxon>Pyrodictiaceae</taxon>
        <taxon>Pyrodictium</taxon>
    </lineage>
</organism>
<proteinExistence type="predicted"/>
<evidence type="ECO:0000313" key="2">
    <source>
        <dbReference type="EMBL" id="ALL01778.1"/>
    </source>
</evidence>
<dbReference type="PANTHER" id="PTHR42930">
    <property type="entry name" value="PHOSPHATE-SPECIFIC TRANSPORT SYSTEM ACCESSORY PROTEIN PHOU"/>
    <property type="match status" value="1"/>
</dbReference>
<dbReference type="InterPro" id="IPR026022">
    <property type="entry name" value="PhoU_dom"/>
</dbReference>
<feature type="domain" description="PhoU" evidence="1">
    <location>
        <begin position="17"/>
        <end position="101"/>
    </location>
</feature>